<dbReference type="PANTHER" id="PTHR15511:SF2">
    <property type="entry name" value="TUMOR NECROSIS FACTOR RECEPTOR SUPERFAMILY MEMBER 13B"/>
    <property type="match status" value="1"/>
</dbReference>
<dbReference type="GO" id="GO:0002244">
    <property type="term" value="P:hematopoietic progenitor cell differentiation"/>
    <property type="evidence" value="ECO:0007669"/>
    <property type="project" value="TreeGrafter"/>
</dbReference>
<comment type="caution">
    <text evidence="3">The sequence shown here is derived from an EMBL/GenBank/DDBJ whole genome shotgun (WGS) entry which is preliminary data.</text>
</comment>
<feature type="domain" description="TACI cysteine-rich" evidence="2">
    <location>
        <begin position="150"/>
        <end position="187"/>
    </location>
</feature>
<dbReference type="InterPro" id="IPR015384">
    <property type="entry name" value="TACI_Cys-rich-dom"/>
</dbReference>
<evidence type="ECO:0000256" key="1">
    <source>
        <dbReference type="SAM" id="Phobius"/>
    </source>
</evidence>
<keyword evidence="1" id="KW-0472">Membrane</keyword>
<protein>
    <submittedName>
        <fullName evidence="3">Tumor necrosis factor receptor superfamily member 13B</fullName>
    </submittedName>
</protein>
<name>A0A151N2B0_ALLMI</name>
<dbReference type="GO" id="GO:0030889">
    <property type="term" value="P:negative regulation of B cell proliferation"/>
    <property type="evidence" value="ECO:0007669"/>
    <property type="project" value="TreeGrafter"/>
</dbReference>
<proteinExistence type="predicted"/>
<evidence type="ECO:0000313" key="4">
    <source>
        <dbReference type="Proteomes" id="UP000050525"/>
    </source>
</evidence>
<keyword evidence="1" id="KW-1133">Transmembrane helix</keyword>
<dbReference type="EMBL" id="AKHW03004154">
    <property type="protein sequence ID" value="KYO30775.1"/>
    <property type="molecule type" value="Genomic_DNA"/>
</dbReference>
<dbReference type="Proteomes" id="UP000050525">
    <property type="component" value="Unassembled WGS sequence"/>
</dbReference>
<dbReference type="PANTHER" id="PTHR15511">
    <property type="entry name" value="TUMOR NECROSIS FACTOR RECEPTOR SUPERFAMILY MEMBER 13B"/>
    <property type="match status" value="1"/>
</dbReference>
<organism evidence="3 4">
    <name type="scientific">Alligator mississippiensis</name>
    <name type="common">American alligator</name>
    <dbReference type="NCBI Taxonomy" id="8496"/>
    <lineage>
        <taxon>Eukaryota</taxon>
        <taxon>Metazoa</taxon>
        <taxon>Chordata</taxon>
        <taxon>Craniata</taxon>
        <taxon>Vertebrata</taxon>
        <taxon>Euteleostomi</taxon>
        <taxon>Archelosauria</taxon>
        <taxon>Archosauria</taxon>
        <taxon>Crocodylia</taxon>
        <taxon>Alligatoridae</taxon>
        <taxon>Alligatorinae</taxon>
        <taxon>Alligator</taxon>
    </lineage>
</organism>
<evidence type="ECO:0000313" key="3">
    <source>
        <dbReference type="EMBL" id="KYO30775.1"/>
    </source>
</evidence>
<feature type="transmembrane region" description="Helical" evidence="1">
    <location>
        <begin position="211"/>
        <end position="231"/>
    </location>
</feature>
<dbReference type="GO" id="GO:0001782">
    <property type="term" value="P:B cell homeostasis"/>
    <property type="evidence" value="ECO:0007669"/>
    <property type="project" value="TreeGrafter"/>
</dbReference>
<keyword evidence="1" id="KW-0812">Transmembrane</keyword>
<dbReference type="AlphaFoldDB" id="A0A151N2B0"/>
<dbReference type="GO" id="GO:0005886">
    <property type="term" value="C:plasma membrane"/>
    <property type="evidence" value="ECO:0007669"/>
    <property type="project" value="InterPro"/>
</dbReference>
<dbReference type="Pfam" id="PF09305">
    <property type="entry name" value="TACI-CRD2"/>
    <property type="match status" value="1"/>
</dbReference>
<reference evidence="3 4" key="1">
    <citation type="journal article" date="2012" name="Genome Biol.">
        <title>Sequencing three crocodilian genomes to illuminate the evolution of archosaurs and amniotes.</title>
        <authorList>
            <person name="St John J.A."/>
            <person name="Braun E.L."/>
            <person name="Isberg S.R."/>
            <person name="Miles L.G."/>
            <person name="Chong A.Y."/>
            <person name="Gongora J."/>
            <person name="Dalzell P."/>
            <person name="Moran C."/>
            <person name="Bed'hom B."/>
            <person name="Abzhanov A."/>
            <person name="Burgess S.C."/>
            <person name="Cooksey A.M."/>
            <person name="Castoe T.A."/>
            <person name="Crawford N.G."/>
            <person name="Densmore L.D."/>
            <person name="Drew J.C."/>
            <person name="Edwards S.V."/>
            <person name="Faircloth B.C."/>
            <person name="Fujita M.K."/>
            <person name="Greenwold M.J."/>
            <person name="Hoffmann F.G."/>
            <person name="Howard J.M."/>
            <person name="Iguchi T."/>
            <person name="Janes D.E."/>
            <person name="Khan S.Y."/>
            <person name="Kohno S."/>
            <person name="de Koning A.J."/>
            <person name="Lance S.L."/>
            <person name="McCarthy F.M."/>
            <person name="McCormack J.E."/>
            <person name="Merchant M.E."/>
            <person name="Peterson D.G."/>
            <person name="Pollock D.D."/>
            <person name="Pourmand N."/>
            <person name="Raney B.J."/>
            <person name="Roessler K.A."/>
            <person name="Sanford J.R."/>
            <person name="Sawyer R.H."/>
            <person name="Schmidt C.J."/>
            <person name="Triplett E.W."/>
            <person name="Tuberville T.D."/>
            <person name="Venegas-Anaya M."/>
            <person name="Howard J.T."/>
            <person name="Jarvis E.D."/>
            <person name="Guillette L.J.Jr."/>
            <person name="Glenn T.C."/>
            <person name="Green R.E."/>
            <person name="Ray D.A."/>
        </authorList>
    </citation>
    <scope>NUCLEOTIDE SEQUENCE [LARGE SCALE GENOMIC DNA]</scope>
    <source>
        <strain evidence="3">KSC_2009_1</strain>
    </source>
</reference>
<dbReference type="PRINTS" id="PR01963">
    <property type="entry name" value="TNFACTORR13B"/>
</dbReference>
<gene>
    <name evidence="3" type="primary">TNFRSF13B</name>
    <name evidence="3" type="ORF">Y1Q_0008373</name>
</gene>
<accession>A0A151N2B0</accession>
<keyword evidence="4" id="KW-1185">Reference proteome</keyword>
<sequence>MPQVMEKWKAFVKQIKWQKWTGLSDDSAKPNQSSNLRVQRNFMSVLRASPIEEADKQEGSLYHEGFHLLQLWTPDIQPLEGCLDSSSFITAGAPELAEAKHVPLLGARQEAMNNCTDQQYWDKLLCQCTSCRLVCKGSTVERCTAFCASMECSERAGSYYDALLRKCISCFDICGRHPIQCISFCESDKLVTTSSTVVAVERRPCSDQDQWLVLYLLLGLCLCILICSLLLGWTHFRRKGEVVSCQPGPRPCHKREDSSKDRLVEAGSAGDGFAGSRIPEPVETCGFCFPEQGAATQETSPCHSSFYHLGARAAVPAPEDGHFKIICSPSQEKTLTA</sequence>
<dbReference type="eggNOG" id="ENOG502SANG">
    <property type="taxonomic scope" value="Eukaryota"/>
</dbReference>
<keyword evidence="3" id="KW-0675">Receptor</keyword>
<dbReference type="STRING" id="8496.A0A151N2B0"/>
<dbReference type="Gene3D" id="4.10.1290.10">
    <property type="entry name" value="Tumor necrosis factor receptor superfamily"/>
    <property type="match status" value="2"/>
</dbReference>
<dbReference type="SUPFAM" id="SSF57586">
    <property type="entry name" value="TNF receptor-like"/>
    <property type="match status" value="1"/>
</dbReference>
<dbReference type="InterPro" id="IPR022317">
    <property type="entry name" value="TNFR_13B"/>
</dbReference>
<evidence type="ECO:0000259" key="2">
    <source>
        <dbReference type="Pfam" id="PF09305"/>
    </source>
</evidence>